<evidence type="ECO:0000313" key="2">
    <source>
        <dbReference type="Proteomes" id="UP000789901"/>
    </source>
</evidence>
<organism evidence="1 2">
    <name type="scientific">Gigaspora margarita</name>
    <dbReference type="NCBI Taxonomy" id="4874"/>
    <lineage>
        <taxon>Eukaryota</taxon>
        <taxon>Fungi</taxon>
        <taxon>Fungi incertae sedis</taxon>
        <taxon>Mucoromycota</taxon>
        <taxon>Glomeromycotina</taxon>
        <taxon>Glomeromycetes</taxon>
        <taxon>Diversisporales</taxon>
        <taxon>Gigasporaceae</taxon>
        <taxon>Gigaspora</taxon>
    </lineage>
</organism>
<proteinExistence type="predicted"/>
<comment type="caution">
    <text evidence="1">The sequence shown here is derived from an EMBL/GenBank/DDBJ whole genome shotgun (WGS) entry which is preliminary data.</text>
</comment>
<gene>
    <name evidence="1" type="ORF">GMARGA_LOCUS15726</name>
</gene>
<feature type="non-terminal residue" evidence="1">
    <location>
        <position position="1"/>
    </location>
</feature>
<evidence type="ECO:0000313" key="1">
    <source>
        <dbReference type="EMBL" id="CAG8744538.1"/>
    </source>
</evidence>
<name>A0ABN7V8S4_GIGMA</name>
<reference evidence="1 2" key="1">
    <citation type="submission" date="2021-06" db="EMBL/GenBank/DDBJ databases">
        <authorList>
            <person name="Kallberg Y."/>
            <person name="Tangrot J."/>
            <person name="Rosling A."/>
        </authorList>
    </citation>
    <scope>NUCLEOTIDE SEQUENCE [LARGE SCALE GENOMIC DNA]</scope>
    <source>
        <strain evidence="1 2">120-4 pot B 10/14</strain>
    </source>
</reference>
<dbReference type="Proteomes" id="UP000789901">
    <property type="component" value="Unassembled WGS sequence"/>
</dbReference>
<keyword evidence="2" id="KW-1185">Reference proteome</keyword>
<protein>
    <submittedName>
        <fullName evidence="1">38526_t:CDS:1</fullName>
    </submittedName>
</protein>
<dbReference type="EMBL" id="CAJVQB010011007">
    <property type="protein sequence ID" value="CAG8744538.1"/>
    <property type="molecule type" value="Genomic_DNA"/>
</dbReference>
<accession>A0ABN7V8S4</accession>
<sequence>GPKLLLARILQPFYIFWTSDNIANESSHSDCVDSLSKNVSTIPRIMKIVKICCNQSFTRVNDGFL</sequence>